<dbReference type="Proteomes" id="UP000649345">
    <property type="component" value="Unassembled WGS sequence"/>
</dbReference>
<dbReference type="EMBL" id="JACOOR010000003">
    <property type="protein sequence ID" value="MBC5659188.1"/>
    <property type="molecule type" value="Genomic_DNA"/>
</dbReference>
<dbReference type="RefSeq" id="WP_186871600.1">
    <property type="nucleotide sequence ID" value="NZ_JACOOR010000003.1"/>
</dbReference>
<organism evidence="1 2">
    <name type="scientific">Anaerosacchariphilus hominis</name>
    <dbReference type="NCBI Taxonomy" id="2763017"/>
    <lineage>
        <taxon>Bacteria</taxon>
        <taxon>Bacillati</taxon>
        <taxon>Bacillota</taxon>
        <taxon>Clostridia</taxon>
        <taxon>Lachnospirales</taxon>
        <taxon>Lachnospiraceae</taxon>
        <taxon>Anaerosacchariphilus</taxon>
    </lineage>
</organism>
<evidence type="ECO:0000313" key="1">
    <source>
        <dbReference type="EMBL" id="MBC5659188.1"/>
    </source>
</evidence>
<proteinExistence type="predicted"/>
<protein>
    <submittedName>
        <fullName evidence="1">Phage tail assembly protein</fullName>
    </submittedName>
</protein>
<sequence>MELITEFEFELPRGYLDENGELHKRGVMRMATAADEILPLRDPRVVSNPAYLTIILLSRVVTSLGTLTNIRPTTIEKLFSADLAFLQNMYQQINSMEELTETCVCPACGEKFKKPINFTRAE</sequence>
<keyword evidence="2" id="KW-1185">Reference proteome</keyword>
<name>A0A923LBE1_9FIRM</name>
<comment type="caution">
    <text evidence="1">The sequence shown here is derived from an EMBL/GenBank/DDBJ whole genome shotgun (WGS) entry which is preliminary data.</text>
</comment>
<reference evidence="1" key="1">
    <citation type="submission" date="2020-08" db="EMBL/GenBank/DDBJ databases">
        <title>Genome public.</title>
        <authorList>
            <person name="Liu C."/>
            <person name="Sun Q."/>
        </authorList>
    </citation>
    <scope>NUCLEOTIDE SEQUENCE</scope>
    <source>
        <strain evidence="1">NSJ-68</strain>
    </source>
</reference>
<evidence type="ECO:0000313" key="2">
    <source>
        <dbReference type="Proteomes" id="UP000649345"/>
    </source>
</evidence>
<accession>A0A923LBE1</accession>
<gene>
    <name evidence="1" type="ORF">H8S44_05315</name>
</gene>
<dbReference type="AlphaFoldDB" id="A0A923LBE1"/>